<keyword evidence="4 8" id="KW-0560">Oxidoreductase</keyword>
<feature type="binding site" evidence="8">
    <location>
        <position position="92"/>
    </location>
    <ligand>
        <name>Fe cation</name>
        <dbReference type="ChEBI" id="CHEBI:24875"/>
        <label>2</label>
    </ligand>
</feature>
<sequence>MIRVDQAGEFGATRIYAGQLAVLGTRAEAARPIARMAAQEERHRLAFDRIVAERGVRPTLLAPLWDKAGFLLGAATALISPEAAMACTAAIETEIDRHYGQQLEELGSGDPELSDTIAEFRAEEVEHRETAIAEGAERAPAYPILSAAIRLGCRAAIGLSKRI</sequence>
<dbReference type="GO" id="GO:0046872">
    <property type="term" value="F:metal ion binding"/>
    <property type="evidence" value="ECO:0007669"/>
    <property type="project" value="UniProtKB-KW"/>
</dbReference>
<keyword evidence="8" id="KW-1003">Cell membrane</keyword>
<evidence type="ECO:0000256" key="4">
    <source>
        <dbReference type="ARBA" id="ARBA00023002"/>
    </source>
</evidence>
<feature type="binding site" evidence="8">
    <location>
        <position position="127"/>
    </location>
    <ligand>
        <name>Fe cation</name>
        <dbReference type="ChEBI" id="CHEBI:24875"/>
        <label>2</label>
    </ligand>
</feature>
<dbReference type="SUPFAM" id="SSF47240">
    <property type="entry name" value="Ferritin-like"/>
    <property type="match status" value="1"/>
</dbReference>
<feature type="binding site" evidence="8">
    <location>
        <position position="9"/>
    </location>
    <ligand>
        <name>Fe cation</name>
        <dbReference type="ChEBI" id="CHEBI:24875"/>
        <label>1</label>
    </ligand>
</feature>
<dbReference type="EC" id="1.14.99.60" evidence="8"/>
<comment type="catalytic activity">
    <reaction evidence="8">
        <text>a 5-methoxy-2-methyl-3-(all-trans-polyprenyl)benzene-1,4-diol + AH2 + O2 = a 3-demethylubiquinol + A + H2O</text>
        <dbReference type="Rhea" id="RHEA:50908"/>
        <dbReference type="Rhea" id="RHEA-COMP:10859"/>
        <dbReference type="Rhea" id="RHEA-COMP:10914"/>
        <dbReference type="ChEBI" id="CHEBI:13193"/>
        <dbReference type="ChEBI" id="CHEBI:15377"/>
        <dbReference type="ChEBI" id="CHEBI:15379"/>
        <dbReference type="ChEBI" id="CHEBI:17499"/>
        <dbReference type="ChEBI" id="CHEBI:84167"/>
        <dbReference type="ChEBI" id="CHEBI:84422"/>
        <dbReference type="EC" id="1.14.99.60"/>
    </reaction>
</comment>
<evidence type="ECO:0000256" key="7">
    <source>
        <dbReference type="ARBA" id="ARBA00023136"/>
    </source>
</evidence>
<dbReference type="GO" id="GO:0006744">
    <property type="term" value="P:ubiquinone biosynthetic process"/>
    <property type="evidence" value="ECO:0007669"/>
    <property type="project" value="UniProtKB-UniRule"/>
</dbReference>
<keyword evidence="6 8" id="KW-0503">Monooxygenase</keyword>
<dbReference type="RefSeq" id="WP_160365233.1">
    <property type="nucleotide sequence ID" value="NZ_JACEIB010000001.1"/>
</dbReference>
<dbReference type="AlphaFoldDB" id="A0A838L339"/>
<comment type="caution">
    <text evidence="9">The sequence shown here is derived from an EMBL/GenBank/DDBJ whole genome shotgun (WGS) entry which is preliminary data.</text>
</comment>
<dbReference type="UniPathway" id="UPA00232"/>
<feature type="binding site" evidence="8">
    <location>
        <position position="124"/>
    </location>
    <ligand>
        <name>Fe cation</name>
        <dbReference type="ChEBI" id="CHEBI:24875"/>
        <label>2</label>
    </ligand>
</feature>
<keyword evidence="2 8" id="KW-0831">Ubiquinone biosynthesis</keyword>
<dbReference type="EMBL" id="JACEIB010000001">
    <property type="protein sequence ID" value="MBA2932829.1"/>
    <property type="molecule type" value="Genomic_DNA"/>
</dbReference>
<dbReference type="InterPro" id="IPR009078">
    <property type="entry name" value="Ferritin-like_SF"/>
</dbReference>
<accession>A0A838L339</accession>
<evidence type="ECO:0000256" key="3">
    <source>
        <dbReference type="ARBA" id="ARBA00022723"/>
    </source>
</evidence>
<evidence type="ECO:0000256" key="8">
    <source>
        <dbReference type="HAMAP-Rule" id="MF_01658"/>
    </source>
</evidence>
<dbReference type="CDD" id="cd01042">
    <property type="entry name" value="DMQH"/>
    <property type="match status" value="1"/>
</dbReference>
<evidence type="ECO:0000256" key="1">
    <source>
        <dbReference type="ARBA" id="ARBA00004749"/>
    </source>
</evidence>
<protein>
    <recommendedName>
        <fullName evidence="8">3-demethoxyubiquinol 3-hydroxylase</fullName>
        <shortName evidence="8">DMQ hydroxylase</shortName>
        <ecNumber evidence="8">1.14.99.60</ecNumber>
    </recommendedName>
    <alternativeName>
        <fullName evidence="8">2-nonaprenyl-3-methyl-6-methoxy-1,4-benzoquinol hydroxylase</fullName>
    </alternativeName>
</protein>
<dbReference type="HAMAP" id="MF_01658">
    <property type="entry name" value="COQ7"/>
    <property type="match status" value="1"/>
</dbReference>
<dbReference type="InterPro" id="IPR011566">
    <property type="entry name" value="Ubq_synth_Coq7"/>
</dbReference>
<proteinExistence type="inferred from homology"/>
<dbReference type="Proteomes" id="UP000570166">
    <property type="component" value="Unassembled WGS sequence"/>
</dbReference>
<comment type="similarity">
    <text evidence="8">Belongs to the COQ7 family.</text>
</comment>
<feature type="binding site" evidence="8">
    <location>
        <position position="124"/>
    </location>
    <ligand>
        <name>Fe cation</name>
        <dbReference type="ChEBI" id="CHEBI:24875"/>
        <label>1</label>
    </ligand>
</feature>
<keyword evidence="10" id="KW-1185">Reference proteome</keyword>
<gene>
    <name evidence="8" type="primary">coq7</name>
    <name evidence="9" type="ORF">HZF05_01845</name>
</gene>
<feature type="binding site" evidence="8">
    <location>
        <position position="40"/>
    </location>
    <ligand>
        <name>Fe cation</name>
        <dbReference type="ChEBI" id="CHEBI:24875"/>
        <label>1</label>
    </ligand>
</feature>
<comment type="function">
    <text evidence="8">Catalyzes the hydroxylation of 2-nonaprenyl-3-methyl-6-methoxy-1,4-benzoquinol during ubiquinone biosynthesis.</text>
</comment>
<keyword evidence="5 8" id="KW-0408">Iron</keyword>
<dbReference type="GO" id="GO:0008682">
    <property type="term" value="F:3-demethoxyubiquinol 3-hydroxylase activity"/>
    <property type="evidence" value="ECO:0007669"/>
    <property type="project" value="UniProtKB-EC"/>
</dbReference>
<evidence type="ECO:0000256" key="2">
    <source>
        <dbReference type="ARBA" id="ARBA00022688"/>
    </source>
</evidence>
<keyword evidence="3 8" id="KW-0479">Metal-binding</keyword>
<evidence type="ECO:0000313" key="10">
    <source>
        <dbReference type="Proteomes" id="UP000570166"/>
    </source>
</evidence>
<comment type="pathway">
    <text evidence="1 8">Cofactor biosynthesis; ubiquinone biosynthesis.</text>
</comment>
<organism evidence="9 10">
    <name type="scientific">Sphingomonas chungangi</name>
    <dbReference type="NCBI Taxonomy" id="2683589"/>
    <lineage>
        <taxon>Bacteria</taxon>
        <taxon>Pseudomonadati</taxon>
        <taxon>Pseudomonadota</taxon>
        <taxon>Alphaproteobacteria</taxon>
        <taxon>Sphingomonadales</taxon>
        <taxon>Sphingomonadaceae</taxon>
        <taxon>Sphingomonas</taxon>
    </lineage>
</organism>
<keyword evidence="7 8" id="KW-0472">Membrane</keyword>
<dbReference type="PANTHER" id="PTHR11237">
    <property type="entry name" value="COENZYME Q10 BIOSYNTHESIS PROTEIN 7"/>
    <property type="match status" value="1"/>
</dbReference>
<name>A0A838L339_9SPHN</name>
<evidence type="ECO:0000256" key="5">
    <source>
        <dbReference type="ARBA" id="ARBA00023004"/>
    </source>
</evidence>
<evidence type="ECO:0000313" key="9">
    <source>
        <dbReference type="EMBL" id="MBA2932829.1"/>
    </source>
</evidence>
<dbReference type="GO" id="GO:0005886">
    <property type="term" value="C:plasma membrane"/>
    <property type="evidence" value="ECO:0007669"/>
    <property type="project" value="UniProtKB-SubCell"/>
</dbReference>
<comment type="cofactor">
    <cofactor evidence="8">
        <name>Fe cation</name>
        <dbReference type="ChEBI" id="CHEBI:24875"/>
    </cofactor>
    <text evidence="8">Binds 2 iron ions per subunit.</text>
</comment>
<reference evidence="9 10" key="1">
    <citation type="submission" date="2020-07" db="EMBL/GenBank/DDBJ databases">
        <authorList>
            <person name="Sun Q."/>
        </authorList>
    </citation>
    <scope>NUCLEOTIDE SEQUENCE [LARGE SCALE GENOMIC DNA]</scope>
    <source>
        <strain evidence="9 10">CGMCC 1.13654</strain>
    </source>
</reference>
<feature type="binding site" evidence="8">
    <location>
        <position position="43"/>
    </location>
    <ligand>
        <name>Fe cation</name>
        <dbReference type="ChEBI" id="CHEBI:24875"/>
        <label>1</label>
    </ligand>
</feature>
<keyword evidence="9" id="KW-0830">Ubiquinone</keyword>
<dbReference type="Pfam" id="PF03232">
    <property type="entry name" value="COQ7"/>
    <property type="match status" value="1"/>
</dbReference>
<comment type="subcellular location">
    <subcellularLocation>
        <location evidence="8">Cell membrane</location>
        <topology evidence="8">Peripheral membrane protein</topology>
    </subcellularLocation>
</comment>
<feature type="binding site" evidence="8">
    <location>
        <position position="40"/>
    </location>
    <ligand>
        <name>Fe cation</name>
        <dbReference type="ChEBI" id="CHEBI:24875"/>
        <label>2</label>
    </ligand>
</feature>
<dbReference type="PANTHER" id="PTHR11237:SF4">
    <property type="entry name" value="5-DEMETHOXYUBIQUINONE HYDROXYLASE, MITOCHONDRIAL"/>
    <property type="match status" value="1"/>
</dbReference>
<evidence type="ECO:0000256" key="6">
    <source>
        <dbReference type="ARBA" id="ARBA00023033"/>
    </source>
</evidence>